<sequence>MDGVAQGAGGSDTRSLKRLNLELNRITLAFHRGQRVAAGRRGWLVICEGSVGKRVIRQGSHRRRREAPGEYLNISKVCLILWSASAIGRLMLNFKPYSLLNQ</sequence>
<dbReference type="Proteomes" id="UP000184693">
    <property type="component" value="Unassembled WGS sequence"/>
</dbReference>
<protein>
    <submittedName>
        <fullName evidence="1">Uncharacterized protein</fullName>
    </submittedName>
</protein>
<reference evidence="1 2" key="1">
    <citation type="submission" date="2016-11" db="EMBL/GenBank/DDBJ databases">
        <authorList>
            <person name="Jaros S."/>
            <person name="Januszkiewicz K."/>
            <person name="Wedrychowicz H."/>
        </authorList>
    </citation>
    <scope>NUCLEOTIDE SEQUENCE [LARGE SCALE GENOMIC DNA]</scope>
    <source>
        <strain evidence="1 2">GAS86</strain>
    </source>
</reference>
<evidence type="ECO:0000313" key="1">
    <source>
        <dbReference type="EMBL" id="SIO53264.1"/>
    </source>
</evidence>
<accession>A0A1N6K9J2</accession>
<dbReference type="AlphaFoldDB" id="A0A1N6K9J2"/>
<gene>
    <name evidence="1" type="ORF">SAMN05444168_6505</name>
</gene>
<dbReference type="EMBL" id="FSRM01000002">
    <property type="protein sequence ID" value="SIO53264.1"/>
    <property type="molecule type" value="Genomic_DNA"/>
</dbReference>
<evidence type="ECO:0000313" key="2">
    <source>
        <dbReference type="Proteomes" id="UP000184693"/>
    </source>
</evidence>
<proteinExistence type="predicted"/>
<organism evidence="1 2">
    <name type="scientific">Paraburkholderia phenazinium</name>
    <dbReference type="NCBI Taxonomy" id="60549"/>
    <lineage>
        <taxon>Bacteria</taxon>
        <taxon>Pseudomonadati</taxon>
        <taxon>Pseudomonadota</taxon>
        <taxon>Betaproteobacteria</taxon>
        <taxon>Burkholderiales</taxon>
        <taxon>Burkholderiaceae</taxon>
        <taxon>Paraburkholderia</taxon>
    </lineage>
</organism>
<name>A0A1N6K9J2_9BURK</name>